<evidence type="ECO:0000313" key="1">
    <source>
        <dbReference type="EMBL" id="CAH1974571.1"/>
    </source>
</evidence>
<organism evidence="1 2">
    <name type="scientific">Acanthoscelides obtectus</name>
    <name type="common">Bean weevil</name>
    <name type="synonym">Bruchus obtectus</name>
    <dbReference type="NCBI Taxonomy" id="200917"/>
    <lineage>
        <taxon>Eukaryota</taxon>
        <taxon>Metazoa</taxon>
        <taxon>Ecdysozoa</taxon>
        <taxon>Arthropoda</taxon>
        <taxon>Hexapoda</taxon>
        <taxon>Insecta</taxon>
        <taxon>Pterygota</taxon>
        <taxon>Neoptera</taxon>
        <taxon>Endopterygota</taxon>
        <taxon>Coleoptera</taxon>
        <taxon>Polyphaga</taxon>
        <taxon>Cucujiformia</taxon>
        <taxon>Chrysomeloidea</taxon>
        <taxon>Chrysomelidae</taxon>
        <taxon>Bruchinae</taxon>
        <taxon>Bruchini</taxon>
        <taxon>Acanthoscelides</taxon>
    </lineage>
</organism>
<dbReference type="Proteomes" id="UP001152888">
    <property type="component" value="Unassembled WGS sequence"/>
</dbReference>
<dbReference type="EMBL" id="CAKOFQ010006827">
    <property type="protein sequence ID" value="CAH1974571.1"/>
    <property type="molecule type" value="Genomic_DNA"/>
</dbReference>
<protein>
    <submittedName>
        <fullName evidence="1">Uncharacterized protein</fullName>
    </submittedName>
</protein>
<gene>
    <name evidence="1" type="ORF">ACAOBT_LOCUS11182</name>
</gene>
<proteinExistence type="predicted"/>
<sequence length="36" mass="4008">MSDKDPVKHKKSANESVPDDCRLRFLCNAKSSLTSV</sequence>
<reference evidence="1" key="1">
    <citation type="submission" date="2022-03" db="EMBL/GenBank/DDBJ databases">
        <authorList>
            <person name="Sayadi A."/>
        </authorList>
    </citation>
    <scope>NUCLEOTIDE SEQUENCE</scope>
</reference>
<comment type="caution">
    <text evidence="1">The sequence shown here is derived from an EMBL/GenBank/DDBJ whole genome shotgun (WGS) entry which is preliminary data.</text>
</comment>
<accession>A0A9P0KID1</accession>
<keyword evidence="2" id="KW-1185">Reference proteome</keyword>
<dbReference type="AlphaFoldDB" id="A0A9P0KID1"/>
<name>A0A9P0KID1_ACAOB</name>
<evidence type="ECO:0000313" key="2">
    <source>
        <dbReference type="Proteomes" id="UP001152888"/>
    </source>
</evidence>